<comment type="caution">
    <text evidence="8">The sequence shown here is derived from an EMBL/GenBank/DDBJ whole genome shotgun (WGS) entry which is preliminary data.</text>
</comment>
<dbReference type="GO" id="GO:0032979">
    <property type="term" value="P:protein insertion into mitochondrial inner membrane from matrix"/>
    <property type="evidence" value="ECO:0007669"/>
    <property type="project" value="TreeGrafter"/>
</dbReference>
<dbReference type="EMBL" id="JADYXP020000020">
    <property type="protein sequence ID" value="KAL0104428.1"/>
    <property type="molecule type" value="Genomic_DNA"/>
</dbReference>
<evidence type="ECO:0000256" key="1">
    <source>
        <dbReference type="ARBA" id="ARBA00004141"/>
    </source>
</evidence>
<dbReference type="GO" id="GO:0032977">
    <property type="term" value="F:membrane insertase activity"/>
    <property type="evidence" value="ECO:0007669"/>
    <property type="project" value="InterPro"/>
</dbReference>
<feature type="transmembrane region" description="Helical" evidence="6">
    <location>
        <begin position="328"/>
        <end position="347"/>
    </location>
</feature>
<keyword evidence="4 6" id="KW-0472">Membrane</keyword>
<sequence>MKAINLDMFLRRFKRIGNGTINNAACFNISSSVSPYSASSYSKNVARDFTLDNQQSKSNNTAIKFSSRVQSNSFIVSHILLRNERTYVKCKPYHSGQYYNSIRYVSNSGINSVAEVQDPTQFSGIFKVISESAPVKVAQDSLLFMHDYTGLPWWLVIVLTTVMIRTVVTLPLSFYQLYILAKLENLKCEMDETVKEIKKEINYGMCKYNWSKKYTMLLYKRSVKKQWNKLIVQENCHPAKASLVVLVQIPLWISLSMSIRNLCYMLPKQDASAHIIYQQLTTDGFLWISNLTEADPFVLPIVMALLNLAIIEITYITRVQKSTRWQKYLTNFFRIVTIGMIPIAMSVPSCLSLYWTTSSAFGLFQNLILLSPKLRRLTKVPTTTSELQHPYLQLRDKLAAKCRLKRKVEVPPKV</sequence>
<dbReference type="GO" id="GO:0005743">
    <property type="term" value="C:mitochondrial inner membrane"/>
    <property type="evidence" value="ECO:0007669"/>
    <property type="project" value="TreeGrafter"/>
</dbReference>
<keyword evidence="9" id="KW-1185">Reference proteome</keyword>
<name>A0AAW2EL13_9HYME</name>
<dbReference type="InterPro" id="IPR001708">
    <property type="entry name" value="YidC/ALB3/OXA1/COX18"/>
</dbReference>
<dbReference type="PANTHER" id="PTHR12428">
    <property type="entry name" value="OXA1"/>
    <property type="match status" value="1"/>
</dbReference>
<evidence type="ECO:0000256" key="3">
    <source>
        <dbReference type="ARBA" id="ARBA00022989"/>
    </source>
</evidence>
<protein>
    <recommendedName>
        <fullName evidence="7">Membrane insertase YidC/Oxa/ALB C-terminal domain-containing protein</fullName>
    </recommendedName>
</protein>
<dbReference type="CDD" id="cd20069">
    <property type="entry name" value="5TM_Oxa1-like"/>
    <property type="match status" value="1"/>
</dbReference>
<organism evidence="8 9">
    <name type="scientific">Cardiocondyla obscurior</name>
    <dbReference type="NCBI Taxonomy" id="286306"/>
    <lineage>
        <taxon>Eukaryota</taxon>
        <taxon>Metazoa</taxon>
        <taxon>Ecdysozoa</taxon>
        <taxon>Arthropoda</taxon>
        <taxon>Hexapoda</taxon>
        <taxon>Insecta</taxon>
        <taxon>Pterygota</taxon>
        <taxon>Neoptera</taxon>
        <taxon>Endopterygota</taxon>
        <taxon>Hymenoptera</taxon>
        <taxon>Apocrita</taxon>
        <taxon>Aculeata</taxon>
        <taxon>Formicoidea</taxon>
        <taxon>Formicidae</taxon>
        <taxon>Myrmicinae</taxon>
        <taxon>Cardiocondyla</taxon>
    </lineage>
</organism>
<comment type="subcellular location">
    <subcellularLocation>
        <location evidence="1 5">Membrane</location>
        <topology evidence="1 5">Multi-pass membrane protein</topology>
    </subcellularLocation>
</comment>
<accession>A0AAW2EL13</accession>
<dbReference type="AlphaFoldDB" id="A0AAW2EL13"/>
<evidence type="ECO:0000256" key="2">
    <source>
        <dbReference type="ARBA" id="ARBA00022692"/>
    </source>
</evidence>
<evidence type="ECO:0000313" key="9">
    <source>
        <dbReference type="Proteomes" id="UP001430953"/>
    </source>
</evidence>
<reference evidence="8 9" key="1">
    <citation type="submission" date="2023-03" db="EMBL/GenBank/DDBJ databases">
        <title>High recombination rates correlate with genetic variation in Cardiocondyla obscurior ants.</title>
        <authorList>
            <person name="Errbii M."/>
        </authorList>
    </citation>
    <scope>NUCLEOTIDE SEQUENCE [LARGE SCALE GENOMIC DNA]</scope>
    <source>
        <strain evidence="8">Alpha-2009</strain>
        <tissue evidence="8">Whole body</tissue>
    </source>
</reference>
<dbReference type="PANTHER" id="PTHR12428:SF65">
    <property type="entry name" value="CYTOCHROME C OXIDASE ASSEMBLY PROTEIN COX18, MITOCHONDRIAL"/>
    <property type="match status" value="1"/>
</dbReference>
<proteinExistence type="inferred from homology"/>
<feature type="transmembrane region" description="Helical" evidence="6">
    <location>
        <begin position="153"/>
        <end position="180"/>
    </location>
</feature>
<dbReference type="Proteomes" id="UP001430953">
    <property type="component" value="Unassembled WGS sequence"/>
</dbReference>
<feature type="transmembrane region" description="Helical" evidence="6">
    <location>
        <begin position="241"/>
        <end position="259"/>
    </location>
</feature>
<feature type="transmembrane region" description="Helical" evidence="6">
    <location>
        <begin position="297"/>
        <end position="316"/>
    </location>
</feature>
<dbReference type="GO" id="GO:0033617">
    <property type="term" value="P:mitochondrial respiratory chain complex IV assembly"/>
    <property type="evidence" value="ECO:0007669"/>
    <property type="project" value="TreeGrafter"/>
</dbReference>
<dbReference type="Pfam" id="PF02096">
    <property type="entry name" value="60KD_IMP"/>
    <property type="match status" value="1"/>
</dbReference>
<keyword evidence="3 6" id="KW-1133">Transmembrane helix</keyword>
<gene>
    <name evidence="8" type="ORF">PUN28_017275</name>
</gene>
<evidence type="ECO:0000256" key="4">
    <source>
        <dbReference type="ARBA" id="ARBA00023136"/>
    </source>
</evidence>
<evidence type="ECO:0000256" key="6">
    <source>
        <dbReference type="SAM" id="Phobius"/>
    </source>
</evidence>
<evidence type="ECO:0000313" key="8">
    <source>
        <dbReference type="EMBL" id="KAL0104428.1"/>
    </source>
</evidence>
<keyword evidence="2 5" id="KW-0812">Transmembrane</keyword>
<comment type="similarity">
    <text evidence="5">Belongs to the OXA1/ALB3/YidC family.</text>
</comment>
<evidence type="ECO:0000256" key="5">
    <source>
        <dbReference type="RuleBase" id="RU003945"/>
    </source>
</evidence>
<feature type="domain" description="Membrane insertase YidC/Oxa/ALB C-terminal" evidence="7">
    <location>
        <begin position="153"/>
        <end position="369"/>
    </location>
</feature>
<evidence type="ECO:0000259" key="7">
    <source>
        <dbReference type="Pfam" id="PF02096"/>
    </source>
</evidence>
<dbReference type="InterPro" id="IPR028055">
    <property type="entry name" value="YidC/Oxa/ALB_C"/>
</dbReference>